<evidence type="ECO:0000256" key="6">
    <source>
        <dbReference type="ARBA" id="ARBA00022670"/>
    </source>
</evidence>
<evidence type="ECO:0000256" key="2">
    <source>
        <dbReference type="ARBA" id="ARBA00001947"/>
    </source>
</evidence>
<dbReference type="GO" id="GO:0006508">
    <property type="term" value="P:proteolysis"/>
    <property type="evidence" value="ECO:0007669"/>
    <property type="project" value="UniProtKB-KW"/>
</dbReference>
<gene>
    <name evidence="15" type="ORF">CLV46_3021</name>
</gene>
<evidence type="ECO:0000256" key="3">
    <source>
        <dbReference type="ARBA" id="ARBA00010136"/>
    </source>
</evidence>
<name>A0A2M9CNF4_9MICO</name>
<dbReference type="PANTHER" id="PTHR11533">
    <property type="entry name" value="PROTEASE M1 ZINC METALLOPROTEASE"/>
    <property type="match status" value="1"/>
</dbReference>
<evidence type="ECO:0000313" key="15">
    <source>
        <dbReference type="EMBL" id="PJJ73429.1"/>
    </source>
</evidence>
<evidence type="ECO:0000256" key="8">
    <source>
        <dbReference type="ARBA" id="ARBA00022801"/>
    </source>
</evidence>
<keyword evidence="9" id="KW-0862">Zinc</keyword>
<dbReference type="GO" id="GO:0016285">
    <property type="term" value="F:alanyl aminopeptidase activity"/>
    <property type="evidence" value="ECO:0007669"/>
    <property type="project" value="UniProtKB-EC"/>
</dbReference>
<dbReference type="RefSeq" id="WP_100365519.1">
    <property type="nucleotide sequence ID" value="NZ_PGFF01000001.1"/>
</dbReference>
<dbReference type="Gene3D" id="1.10.390.10">
    <property type="entry name" value="Neutral Protease Domain 2"/>
    <property type="match status" value="1"/>
</dbReference>
<comment type="cofactor">
    <cofactor evidence="2">
        <name>Zn(2+)</name>
        <dbReference type="ChEBI" id="CHEBI:29105"/>
    </cofactor>
</comment>
<proteinExistence type="inferred from homology"/>
<keyword evidence="6" id="KW-0645">Protease</keyword>
<dbReference type="Pfam" id="PF17900">
    <property type="entry name" value="Peptidase_M1_N"/>
    <property type="match status" value="1"/>
</dbReference>
<dbReference type="GO" id="GO:0008237">
    <property type="term" value="F:metallopeptidase activity"/>
    <property type="evidence" value="ECO:0007669"/>
    <property type="project" value="UniProtKB-KW"/>
</dbReference>
<accession>A0A2M9CNF4</accession>
<evidence type="ECO:0000259" key="13">
    <source>
        <dbReference type="Pfam" id="PF01433"/>
    </source>
</evidence>
<dbReference type="PANTHER" id="PTHR11533:SF297">
    <property type="entry name" value="AMINOPEPTIDASE N"/>
    <property type="match status" value="1"/>
</dbReference>
<keyword evidence="7" id="KW-0479">Metal-binding</keyword>
<evidence type="ECO:0000256" key="1">
    <source>
        <dbReference type="ARBA" id="ARBA00000098"/>
    </source>
</evidence>
<dbReference type="InterPro" id="IPR045357">
    <property type="entry name" value="Aminopeptidase_N-like_N"/>
</dbReference>
<dbReference type="AlphaFoldDB" id="A0A2M9CNF4"/>
<dbReference type="EMBL" id="PGFF01000001">
    <property type="protein sequence ID" value="PJJ73429.1"/>
    <property type="molecule type" value="Genomic_DNA"/>
</dbReference>
<dbReference type="InterPro" id="IPR027268">
    <property type="entry name" value="Peptidase_M4/M1_CTD_sf"/>
</dbReference>
<evidence type="ECO:0000256" key="7">
    <source>
        <dbReference type="ARBA" id="ARBA00022723"/>
    </source>
</evidence>
<comment type="caution">
    <text evidence="15">The sequence shown here is derived from an EMBL/GenBank/DDBJ whole genome shotgun (WGS) entry which is preliminary data.</text>
</comment>
<dbReference type="InterPro" id="IPR014782">
    <property type="entry name" value="Peptidase_M1_dom"/>
</dbReference>
<dbReference type="Proteomes" id="UP000228758">
    <property type="component" value="Unassembled WGS sequence"/>
</dbReference>
<dbReference type="InterPro" id="IPR001930">
    <property type="entry name" value="Peptidase_M1"/>
</dbReference>
<dbReference type="OrthoDB" id="100605at2"/>
<reference evidence="15 16" key="1">
    <citation type="submission" date="2017-11" db="EMBL/GenBank/DDBJ databases">
        <title>Genomic Encyclopedia of Archaeal and Bacterial Type Strains, Phase II (KMG-II): From Individual Species to Whole Genera.</title>
        <authorList>
            <person name="Goeker M."/>
        </authorList>
    </citation>
    <scope>NUCLEOTIDE SEQUENCE [LARGE SCALE GENOMIC DNA]</scope>
    <source>
        <strain evidence="15 16">DSM 27393</strain>
    </source>
</reference>
<comment type="similarity">
    <text evidence="3">Belongs to the peptidase M1 family.</text>
</comment>
<dbReference type="InterPro" id="IPR042097">
    <property type="entry name" value="Aminopeptidase_N-like_N_sf"/>
</dbReference>
<evidence type="ECO:0000256" key="9">
    <source>
        <dbReference type="ARBA" id="ARBA00022833"/>
    </source>
</evidence>
<evidence type="ECO:0000256" key="5">
    <source>
        <dbReference type="ARBA" id="ARBA00015611"/>
    </source>
</evidence>
<comment type="catalytic activity">
    <reaction evidence="1">
        <text>Release of an N-terminal amino acid, Xaa-|-Yaa- from a peptide, amide or arylamide. Xaa is preferably Ala, but may be most amino acids including Pro (slow action). When a terminal hydrophobic residue is followed by a prolyl residue, the two may be released as an intact Xaa-Pro dipeptide.</text>
        <dbReference type="EC" id="3.4.11.2"/>
    </reaction>
</comment>
<dbReference type="GO" id="GO:0008270">
    <property type="term" value="F:zinc ion binding"/>
    <property type="evidence" value="ECO:0007669"/>
    <property type="project" value="InterPro"/>
</dbReference>
<dbReference type="Gene3D" id="2.60.40.1730">
    <property type="entry name" value="tricorn interacting facor f3 domain"/>
    <property type="match status" value="1"/>
</dbReference>
<feature type="domain" description="Aminopeptidase N-like N-terminal" evidence="14">
    <location>
        <begin position="27"/>
        <end position="197"/>
    </location>
</feature>
<dbReference type="InterPro" id="IPR050344">
    <property type="entry name" value="Peptidase_M1_aminopeptidases"/>
</dbReference>
<evidence type="ECO:0000313" key="16">
    <source>
        <dbReference type="Proteomes" id="UP000228758"/>
    </source>
</evidence>
<dbReference type="Pfam" id="PF01433">
    <property type="entry name" value="Peptidase_M1"/>
    <property type="match status" value="1"/>
</dbReference>
<evidence type="ECO:0000256" key="11">
    <source>
        <dbReference type="ARBA" id="ARBA00029811"/>
    </source>
</evidence>
<keyword evidence="16" id="KW-1185">Reference proteome</keyword>
<dbReference type="SUPFAM" id="SSF55486">
    <property type="entry name" value="Metalloproteases ('zincins'), catalytic domain"/>
    <property type="match status" value="1"/>
</dbReference>
<dbReference type="CDD" id="cd09603">
    <property type="entry name" value="M1_APN_like"/>
    <property type="match status" value="1"/>
</dbReference>
<evidence type="ECO:0000256" key="12">
    <source>
        <dbReference type="ARBA" id="ARBA00031533"/>
    </source>
</evidence>
<sequence>MAAALRTHSRTADPYVPGNGSLDYAVDSYALDLRYRVASNRMQGVAVIEAVALTSLSRIELDLSTLKATRVLVDGDPTAHRQTAHKLIVAARSTIEAGSRFSVRVEYSGAPRPRRSPWGSVGWEELEDGVIVAAQPSGASTWFPCNDRPSDKATYDIRVTTDAAYTVIANGRLAGSTASRGDRTWHYVQQQPTATYLATVQIGRYTTDAVDLAGVPGVLAYPRPLARRVRADLGALDRMMALFIDRFGPYPFDGYAVVVTPDPLEIPLEAQSLAIFGANLIDGIGGSERLVAHELAHQWFGNSVGVAAWQHIWLNEGFACYAEWLWSEERGGPSADACARDHHAGLAAKPQQLVLDDPGARDMFDDRVYKRGAVALHALRLGVGDDAFFGVLRRWCDEYRGEVATTADFVALAEASTGADLTAWADAWLHTAALPALPR</sequence>
<keyword evidence="8" id="KW-0378">Hydrolase</keyword>
<dbReference type="PRINTS" id="PR00756">
    <property type="entry name" value="ALADIPTASE"/>
</dbReference>
<keyword evidence="10" id="KW-0482">Metalloprotease</keyword>
<dbReference type="SUPFAM" id="SSF63737">
    <property type="entry name" value="Leukotriene A4 hydrolase N-terminal domain"/>
    <property type="match status" value="1"/>
</dbReference>
<feature type="domain" description="Peptidase M1 membrane alanine aminopeptidase" evidence="13">
    <location>
        <begin position="240"/>
        <end position="428"/>
    </location>
</feature>
<organism evidence="15 16">
    <name type="scientific">Diaminobutyricimonas aerilata</name>
    <dbReference type="NCBI Taxonomy" id="1162967"/>
    <lineage>
        <taxon>Bacteria</taxon>
        <taxon>Bacillati</taxon>
        <taxon>Actinomycetota</taxon>
        <taxon>Actinomycetes</taxon>
        <taxon>Micrococcales</taxon>
        <taxon>Microbacteriaceae</taxon>
        <taxon>Diaminobutyricimonas</taxon>
    </lineage>
</organism>
<dbReference type="EC" id="3.4.11.2" evidence="4"/>
<evidence type="ECO:0000256" key="10">
    <source>
        <dbReference type="ARBA" id="ARBA00023049"/>
    </source>
</evidence>
<evidence type="ECO:0000256" key="4">
    <source>
        <dbReference type="ARBA" id="ARBA00012564"/>
    </source>
</evidence>
<protein>
    <recommendedName>
        <fullName evidence="5">Aminopeptidase N</fullName>
        <ecNumber evidence="4">3.4.11.2</ecNumber>
    </recommendedName>
    <alternativeName>
        <fullName evidence="11">Alanine aminopeptidase</fullName>
    </alternativeName>
    <alternativeName>
        <fullName evidence="12">Lysyl aminopeptidase</fullName>
    </alternativeName>
</protein>
<evidence type="ECO:0000259" key="14">
    <source>
        <dbReference type="Pfam" id="PF17900"/>
    </source>
</evidence>